<dbReference type="EMBL" id="JAPWTK010000158">
    <property type="protein sequence ID" value="KAJ8947576.1"/>
    <property type="molecule type" value="Genomic_DNA"/>
</dbReference>
<comment type="caution">
    <text evidence="1">The sequence shown here is derived from an EMBL/GenBank/DDBJ whole genome shotgun (WGS) entry which is preliminary data.</text>
</comment>
<dbReference type="Proteomes" id="UP001162162">
    <property type="component" value="Unassembled WGS sequence"/>
</dbReference>
<evidence type="ECO:0000313" key="1">
    <source>
        <dbReference type="EMBL" id="KAJ8947576.1"/>
    </source>
</evidence>
<proteinExistence type="predicted"/>
<keyword evidence="2" id="KW-1185">Reference proteome</keyword>
<reference evidence="1" key="1">
    <citation type="journal article" date="2023" name="Insect Mol. Biol.">
        <title>Genome sequencing provides insights into the evolution of gene families encoding plant cell wall-degrading enzymes in longhorned beetles.</title>
        <authorList>
            <person name="Shin N.R."/>
            <person name="Okamura Y."/>
            <person name="Kirsch R."/>
            <person name="Pauchet Y."/>
        </authorList>
    </citation>
    <scope>NUCLEOTIDE SEQUENCE</scope>
    <source>
        <strain evidence="1">AMC_N1</strain>
    </source>
</reference>
<name>A0AAV8Y9K9_9CUCU</name>
<protein>
    <submittedName>
        <fullName evidence="1">Uncharacterized protein</fullName>
    </submittedName>
</protein>
<gene>
    <name evidence="1" type="ORF">NQ318_010088</name>
</gene>
<sequence>MTELMLLSERCEHVAASLNRTVSGDTFLTLSSLGKSMEQRVNLKFLVKLGKTCTHKFLNGLNGLMRDVKRPKTIRASDGPQREKRTKTLKKIGFVYLHWDTEGQTVNQHYYIELLTALPERARRRRPDLWKTKS</sequence>
<evidence type="ECO:0000313" key="2">
    <source>
        <dbReference type="Proteomes" id="UP001162162"/>
    </source>
</evidence>
<accession>A0AAV8Y9K9</accession>
<dbReference type="AlphaFoldDB" id="A0AAV8Y9K9"/>
<organism evidence="1 2">
    <name type="scientific">Aromia moschata</name>
    <dbReference type="NCBI Taxonomy" id="1265417"/>
    <lineage>
        <taxon>Eukaryota</taxon>
        <taxon>Metazoa</taxon>
        <taxon>Ecdysozoa</taxon>
        <taxon>Arthropoda</taxon>
        <taxon>Hexapoda</taxon>
        <taxon>Insecta</taxon>
        <taxon>Pterygota</taxon>
        <taxon>Neoptera</taxon>
        <taxon>Endopterygota</taxon>
        <taxon>Coleoptera</taxon>
        <taxon>Polyphaga</taxon>
        <taxon>Cucujiformia</taxon>
        <taxon>Chrysomeloidea</taxon>
        <taxon>Cerambycidae</taxon>
        <taxon>Cerambycinae</taxon>
        <taxon>Callichromatini</taxon>
        <taxon>Aromia</taxon>
    </lineage>
</organism>